<gene>
    <name evidence="4" type="primary">traM</name>
    <name evidence="4" type="ORF">KTO63_16680</name>
</gene>
<dbReference type="EMBL" id="JAHSPG010000013">
    <property type="protein sequence ID" value="MBV4358803.1"/>
    <property type="molecule type" value="Genomic_DNA"/>
</dbReference>
<dbReference type="NCBIfam" id="TIGR03779">
    <property type="entry name" value="Bac_Flav_CT_M"/>
    <property type="match status" value="1"/>
</dbReference>
<reference evidence="4" key="1">
    <citation type="submission" date="2021-06" db="EMBL/GenBank/DDBJ databases">
        <authorList>
            <person name="Huq M.A."/>
        </authorList>
    </citation>
    <scope>NUCLEOTIDE SEQUENCE</scope>
    <source>
        <strain evidence="4">MAH-26</strain>
    </source>
</reference>
<dbReference type="Proteomes" id="UP000812270">
    <property type="component" value="Unassembled WGS sequence"/>
</dbReference>
<evidence type="ECO:0000256" key="2">
    <source>
        <dbReference type="SAM" id="Phobius"/>
    </source>
</evidence>
<accession>A0A9E2W5M3</accession>
<evidence type="ECO:0000259" key="3">
    <source>
        <dbReference type="Pfam" id="PF12508"/>
    </source>
</evidence>
<feature type="region of interest" description="Disordered" evidence="1">
    <location>
        <begin position="148"/>
        <end position="167"/>
    </location>
</feature>
<proteinExistence type="predicted"/>
<dbReference type="AlphaFoldDB" id="A0A9E2W5M3"/>
<dbReference type="Pfam" id="PF12508">
    <property type="entry name" value="Transposon_TraM"/>
    <property type="match status" value="1"/>
</dbReference>
<sequence length="440" mass="48739">MLNKLQHLSLYNRKRLFFSVLPILVCITVTIIGSVFGIIGGGSADSTTKTQGLNTTLPGATQFKDSSWNKLQFYEKMDKDSAAYYSEQKSDPYLNLAHLKNEHDTSNHDASLLMSDLGKKTSNIPNNDQDPNEARVYEKLQALQKVMDQSKTSAKVQEDQLQDNDDLHSATPKEAIEQLQNEMMSLQGSPANSDDPELHQLNGMLEKILDIQHPERVNEKLQQQSAQHQQEVFAVTLQPNELPITTLAHDKLHLPVSDTIPLRQITTKRNRFYSLEEEQLTSEPEQNAIQATVDETQTVMSGSTIKLHIDNDIFIKGILIPKGQLIYGIASLEGERLQIAITSVHYQNNILPVSLTVYDLDGIKGIYTPGALTRDVAKQSSDQAVQSLSLATMDPSIGAQAASAGIQAAKSLIGKKTKLIKVTLTSGYHVLLKDNNQKNN</sequence>
<dbReference type="InterPro" id="IPR022187">
    <property type="entry name" value="Conjug_transposon_TraM"/>
</dbReference>
<keyword evidence="2" id="KW-1133">Transmembrane helix</keyword>
<name>A0A9E2W5M3_9BACT</name>
<dbReference type="InterPro" id="IPR055407">
    <property type="entry name" value="TraM_C"/>
</dbReference>
<organism evidence="4 5">
    <name type="scientific">Pinibacter aurantiacus</name>
    <dbReference type="NCBI Taxonomy" id="2851599"/>
    <lineage>
        <taxon>Bacteria</taxon>
        <taxon>Pseudomonadati</taxon>
        <taxon>Bacteroidota</taxon>
        <taxon>Chitinophagia</taxon>
        <taxon>Chitinophagales</taxon>
        <taxon>Chitinophagaceae</taxon>
        <taxon>Pinibacter</taxon>
    </lineage>
</organism>
<evidence type="ECO:0000313" key="5">
    <source>
        <dbReference type="Proteomes" id="UP000812270"/>
    </source>
</evidence>
<keyword evidence="2" id="KW-0812">Transmembrane</keyword>
<dbReference type="RefSeq" id="WP_217792522.1">
    <property type="nucleotide sequence ID" value="NZ_JAHSPG010000013.1"/>
</dbReference>
<keyword evidence="5" id="KW-1185">Reference proteome</keyword>
<keyword evidence="2" id="KW-0472">Membrane</keyword>
<evidence type="ECO:0000313" key="4">
    <source>
        <dbReference type="EMBL" id="MBV4358803.1"/>
    </source>
</evidence>
<feature type="domain" description="Conjugative transposon TraM C-terminal" evidence="3">
    <location>
        <begin position="289"/>
        <end position="433"/>
    </location>
</feature>
<protein>
    <submittedName>
        <fullName evidence="4">Conjugative transposon protein TraM</fullName>
    </submittedName>
</protein>
<feature type="transmembrane region" description="Helical" evidence="2">
    <location>
        <begin position="16"/>
        <end position="39"/>
    </location>
</feature>
<comment type="caution">
    <text evidence="4">The sequence shown here is derived from an EMBL/GenBank/DDBJ whole genome shotgun (WGS) entry which is preliminary data.</text>
</comment>
<evidence type="ECO:0000256" key="1">
    <source>
        <dbReference type="SAM" id="MobiDB-lite"/>
    </source>
</evidence>